<evidence type="ECO:0008006" key="3">
    <source>
        <dbReference type="Google" id="ProtNLM"/>
    </source>
</evidence>
<comment type="caution">
    <text evidence="1">The sequence shown here is derived from an EMBL/GenBank/DDBJ whole genome shotgun (WGS) entry which is preliminary data.</text>
</comment>
<proteinExistence type="predicted"/>
<name>A0A841ALF7_9MICO</name>
<protein>
    <recommendedName>
        <fullName evidence="3">DUF1579 domain-containing protein</fullName>
    </recommendedName>
</protein>
<evidence type="ECO:0000313" key="2">
    <source>
        <dbReference type="Proteomes" id="UP000536685"/>
    </source>
</evidence>
<dbReference type="EMBL" id="JACHMJ010000001">
    <property type="protein sequence ID" value="MBB5842269.1"/>
    <property type="molecule type" value="Genomic_DNA"/>
</dbReference>
<dbReference type="RefSeq" id="WP_184233506.1">
    <property type="nucleotide sequence ID" value="NZ_JACHMJ010000001.1"/>
</dbReference>
<gene>
    <name evidence="1" type="ORF">HD599_000592</name>
</gene>
<evidence type="ECO:0000313" key="1">
    <source>
        <dbReference type="EMBL" id="MBB5842269.1"/>
    </source>
</evidence>
<sequence length="181" mass="20646">MSVAGVTVRATHDGSMERGAMSHHDFDFIFGEWNVHNRKIVDNTDPDCDEWIEFDAAAHAEPIFGGVGHFDRMFVPASSVVGEFEGITIRQFDPEAGVWRIWWTASTAPGRIDPPMEGTWFEGRGVFFGDDVIAGRAVRLRFVWTVDGPDRARWEQSFSYDGGDIWTLNWVMDFSRRQEVR</sequence>
<dbReference type="AlphaFoldDB" id="A0A841ALF7"/>
<accession>A0A841ALF7</accession>
<keyword evidence="2" id="KW-1185">Reference proteome</keyword>
<dbReference type="Proteomes" id="UP000536685">
    <property type="component" value="Unassembled WGS sequence"/>
</dbReference>
<organism evidence="1 2">
    <name type="scientific">Conyzicola lurida</name>
    <dbReference type="NCBI Taxonomy" id="1172621"/>
    <lineage>
        <taxon>Bacteria</taxon>
        <taxon>Bacillati</taxon>
        <taxon>Actinomycetota</taxon>
        <taxon>Actinomycetes</taxon>
        <taxon>Micrococcales</taxon>
        <taxon>Microbacteriaceae</taxon>
        <taxon>Conyzicola</taxon>
    </lineage>
</organism>
<reference evidence="1 2" key="1">
    <citation type="submission" date="2020-08" db="EMBL/GenBank/DDBJ databases">
        <title>Sequencing the genomes of 1000 actinobacteria strains.</title>
        <authorList>
            <person name="Klenk H.-P."/>
        </authorList>
    </citation>
    <scope>NUCLEOTIDE SEQUENCE [LARGE SCALE GENOMIC DNA]</scope>
    <source>
        <strain evidence="1 2">DSM 105784</strain>
    </source>
</reference>